<evidence type="ECO:0000256" key="3">
    <source>
        <dbReference type="ARBA" id="ARBA00022679"/>
    </source>
</evidence>
<reference evidence="13 15" key="2">
    <citation type="journal article" date="2013" name="Nature">
        <title>Insights into bilaterian evolution from three spiralian genomes.</title>
        <authorList>
            <person name="Simakov O."/>
            <person name="Marletaz F."/>
            <person name="Cho S.J."/>
            <person name="Edsinger-Gonzales E."/>
            <person name="Havlak P."/>
            <person name="Hellsten U."/>
            <person name="Kuo D.H."/>
            <person name="Larsson T."/>
            <person name="Lv J."/>
            <person name="Arendt D."/>
            <person name="Savage R."/>
            <person name="Osoegawa K."/>
            <person name="de Jong P."/>
            <person name="Grimwood J."/>
            <person name="Chapman J.A."/>
            <person name="Shapiro H."/>
            <person name="Aerts A."/>
            <person name="Otillar R.P."/>
            <person name="Terry A.Y."/>
            <person name="Boore J.L."/>
            <person name="Grigoriev I.V."/>
            <person name="Lindberg D.R."/>
            <person name="Seaver E.C."/>
            <person name="Weisblat D.A."/>
            <person name="Putnam N.H."/>
            <person name="Rokhsar D.S."/>
        </authorList>
    </citation>
    <scope>NUCLEOTIDE SEQUENCE</scope>
    <source>
        <strain evidence="13 15">I ESC-2004</strain>
    </source>
</reference>
<dbReference type="CDD" id="cd14078">
    <property type="entry name" value="STKc_MELK"/>
    <property type="match status" value="1"/>
</dbReference>
<evidence type="ECO:0000256" key="4">
    <source>
        <dbReference type="ARBA" id="ARBA00022741"/>
    </source>
</evidence>
<comment type="catalytic activity">
    <reaction evidence="7">
        <text>L-threonyl-[protein] + ATP = O-phospho-L-threonyl-[protein] + ADP + H(+)</text>
        <dbReference type="Rhea" id="RHEA:46608"/>
        <dbReference type="Rhea" id="RHEA-COMP:11060"/>
        <dbReference type="Rhea" id="RHEA-COMP:11605"/>
        <dbReference type="ChEBI" id="CHEBI:15378"/>
        <dbReference type="ChEBI" id="CHEBI:30013"/>
        <dbReference type="ChEBI" id="CHEBI:30616"/>
        <dbReference type="ChEBI" id="CHEBI:61977"/>
        <dbReference type="ChEBI" id="CHEBI:456216"/>
        <dbReference type="EC" id="2.7.11.1"/>
    </reaction>
</comment>
<dbReference type="PROSITE" id="PS50011">
    <property type="entry name" value="PROTEIN_KINASE_DOM"/>
    <property type="match status" value="1"/>
</dbReference>
<reference evidence="14" key="3">
    <citation type="submission" date="2015-06" db="UniProtKB">
        <authorList>
            <consortium name="EnsemblMetazoa"/>
        </authorList>
    </citation>
    <scope>IDENTIFICATION</scope>
</reference>
<evidence type="ECO:0000256" key="7">
    <source>
        <dbReference type="ARBA" id="ARBA00047899"/>
    </source>
</evidence>
<dbReference type="Proteomes" id="UP000014760">
    <property type="component" value="Unassembled WGS sequence"/>
</dbReference>
<dbReference type="GO" id="GO:0005524">
    <property type="term" value="F:ATP binding"/>
    <property type="evidence" value="ECO:0007669"/>
    <property type="project" value="UniProtKB-UniRule"/>
</dbReference>
<dbReference type="OrthoDB" id="193931at2759"/>
<dbReference type="Pfam" id="PF21594">
    <property type="entry name" value="UBA_MELK"/>
    <property type="match status" value="1"/>
</dbReference>
<dbReference type="InterPro" id="IPR034673">
    <property type="entry name" value="MELK"/>
</dbReference>
<dbReference type="InterPro" id="IPR011009">
    <property type="entry name" value="Kinase-like_dom_sf"/>
</dbReference>
<dbReference type="EC" id="2.7.11.1" evidence="1"/>
<dbReference type="GO" id="GO:0005737">
    <property type="term" value="C:cytoplasm"/>
    <property type="evidence" value="ECO:0007669"/>
    <property type="project" value="TreeGrafter"/>
</dbReference>
<dbReference type="FunFam" id="3.30.200.20:FF:000003">
    <property type="entry name" value="Non-specific serine/threonine protein kinase"/>
    <property type="match status" value="1"/>
</dbReference>
<keyword evidence="5" id="KW-0418">Kinase</keyword>
<dbReference type="CDD" id="cd14341">
    <property type="entry name" value="UBA_MELK"/>
    <property type="match status" value="1"/>
</dbReference>
<evidence type="ECO:0000313" key="13">
    <source>
        <dbReference type="EMBL" id="ELT89723.1"/>
    </source>
</evidence>
<keyword evidence="6 9" id="KW-0067">ATP-binding</keyword>
<evidence type="ECO:0000256" key="10">
    <source>
        <dbReference type="RuleBase" id="RU000304"/>
    </source>
</evidence>
<reference evidence="15" key="1">
    <citation type="submission" date="2012-12" db="EMBL/GenBank/DDBJ databases">
        <authorList>
            <person name="Hellsten U."/>
            <person name="Grimwood J."/>
            <person name="Chapman J.A."/>
            <person name="Shapiro H."/>
            <person name="Aerts A."/>
            <person name="Otillar R.P."/>
            <person name="Terry A.Y."/>
            <person name="Boore J.L."/>
            <person name="Simakov O."/>
            <person name="Marletaz F."/>
            <person name="Cho S.-J."/>
            <person name="Edsinger-Gonzales E."/>
            <person name="Havlak P."/>
            <person name="Kuo D.-H."/>
            <person name="Larsson T."/>
            <person name="Lv J."/>
            <person name="Arendt D."/>
            <person name="Savage R."/>
            <person name="Osoegawa K."/>
            <person name="de Jong P."/>
            <person name="Lindberg D.R."/>
            <person name="Seaver E.C."/>
            <person name="Weisblat D.A."/>
            <person name="Putnam N.H."/>
            <person name="Grigoriev I.V."/>
            <person name="Rokhsar D.S."/>
        </authorList>
    </citation>
    <scope>NUCLEOTIDE SEQUENCE</scope>
    <source>
        <strain evidence="15">I ESC-2004</strain>
    </source>
</reference>
<keyword evidence="15" id="KW-1185">Reference proteome</keyword>
<dbReference type="PROSITE" id="PS00108">
    <property type="entry name" value="PROTEIN_KINASE_ST"/>
    <property type="match status" value="1"/>
</dbReference>
<dbReference type="PROSITE" id="PS00107">
    <property type="entry name" value="PROTEIN_KINASE_ATP"/>
    <property type="match status" value="1"/>
</dbReference>
<dbReference type="GO" id="GO:0035556">
    <property type="term" value="P:intracellular signal transduction"/>
    <property type="evidence" value="ECO:0007669"/>
    <property type="project" value="TreeGrafter"/>
</dbReference>
<dbReference type="EMBL" id="KB311222">
    <property type="protein sequence ID" value="ELT89723.1"/>
    <property type="molecule type" value="Genomic_DNA"/>
</dbReference>
<dbReference type="SMART" id="SM00220">
    <property type="entry name" value="S_TKc"/>
    <property type="match status" value="1"/>
</dbReference>
<dbReference type="FunFam" id="1.10.510.10:FF:000901">
    <property type="entry name" value="Maternal embryonic leucine zipper kinase"/>
    <property type="match status" value="1"/>
</dbReference>
<organism evidence="13">
    <name type="scientific">Capitella teleta</name>
    <name type="common">Polychaete worm</name>
    <dbReference type="NCBI Taxonomy" id="283909"/>
    <lineage>
        <taxon>Eukaryota</taxon>
        <taxon>Metazoa</taxon>
        <taxon>Spiralia</taxon>
        <taxon>Lophotrochozoa</taxon>
        <taxon>Annelida</taxon>
        <taxon>Polychaeta</taxon>
        <taxon>Sedentaria</taxon>
        <taxon>Scolecida</taxon>
        <taxon>Capitellidae</taxon>
        <taxon>Capitella</taxon>
    </lineage>
</organism>
<dbReference type="SUPFAM" id="SSF56112">
    <property type="entry name" value="Protein kinase-like (PK-like)"/>
    <property type="match status" value="1"/>
</dbReference>
<dbReference type="InterPro" id="IPR000719">
    <property type="entry name" value="Prot_kinase_dom"/>
</dbReference>
<comment type="similarity">
    <text evidence="10">Belongs to the protein kinase superfamily.</text>
</comment>
<evidence type="ECO:0000256" key="6">
    <source>
        <dbReference type="ARBA" id="ARBA00022840"/>
    </source>
</evidence>
<proteinExistence type="inferred from homology"/>
<feature type="compositionally biased region" description="Basic and acidic residues" evidence="11">
    <location>
        <begin position="380"/>
        <end position="400"/>
    </location>
</feature>
<dbReference type="STRING" id="283909.R7T8J5"/>
<dbReference type="InterPro" id="IPR008271">
    <property type="entry name" value="Ser/Thr_kinase_AS"/>
</dbReference>
<sequence length="459" mass="52294">MAHYAALKGLYHLRETIGSGGFAKVKLAYHDLSGDKVAVKIMDKKLLGDDLPRVRTEIEAMKNLSHQHLCKLYQVIETEEKFFMILEYCPGGELFDYIVAKDRLLEDEARIFFRQIVAAVAYIHGNGYAHRDLKPENLLLDDEQNLKLIDFGLCAKPKGGMERQLQTCCGSPAYAAPELIAGKQYRGGEADLWSMGVLLYALLCGYLPFDDDNIALLYKKIQSGKYEIPKWLSIESQEIVGALLQVDPKRRIPIRDLVRHPWLLKGCDQPVSWRSKFKRDNLDQDCVTELAVHHNKTLDEMRAILQEWKYDYLTATYLLLMNKKAKGRPVRLLPTRALLEKQRKASVDVSEVIDSPYTSSIKRSVPINMDTPVQSRRRTPSKETSQHRSESVEIDVDNKENFLTPDTPKTPRGRRLPPIGMSPPVSSTKKSPRPKSIAAPDMHTPCRAKRNLENNYYGE</sequence>
<comment type="catalytic activity">
    <reaction evidence="8">
        <text>L-seryl-[protein] + ATP = O-phospho-L-seryl-[protein] + ADP + H(+)</text>
        <dbReference type="Rhea" id="RHEA:17989"/>
        <dbReference type="Rhea" id="RHEA-COMP:9863"/>
        <dbReference type="Rhea" id="RHEA-COMP:11604"/>
        <dbReference type="ChEBI" id="CHEBI:15378"/>
        <dbReference type="ChEBI" id="CHEBI:29999"/>
        <dbReference type="ChEBI" id="CHEBI:30616"/>
        <dbReference type="ChEBI" id="CHEBI:83421"/>
        <dbReference type="ChEBI" id="CHEBI:456216"/>
        <dbReference type="EC" id="2.7.11.1"/>
    </reaction>
</comment>
<evidence type="ECO:0000256" key="9">
    <source>
        <dbReference type="PROSITE-ProRule" id="PRU10141"/>
    </source>
</evidence>
<name>R7T8J5_CAPTE</name>
<evidence type="ECO:0000313" key="15">
    <source>
        <dbReference type="Proteomes" id="UP000014760"/>
    </source>
</evidence>
<dbReference type="GO" id="GO:0004674">
    <property type="term" value="F:protein serine/threonine kinase activity"/>
    <property type="evidence" value="ECO:0007669"/>
    <property type="project" value="UniProtKB-KW"/>
</dbReference>
<evidence type="ECO:0000256" key="5">
    <source>
        <dbReference type="ARBA" id="ARBA00022777"/>
    </source>
</evidence>
<dbReference type="Gene3D" id="1.10.510.10">
    <property type="entry name" value="Transferase(Phosphotransferase) domain 1"/>
    <property type="match status" value="1"/>
</dbReference>
<dbReference type="AlphaFoldDB" id="R7T8J5"/>
<protein>
    <recommendedName>
        <fullName evidence="1">non-specific serine/threonine protein kinase</fullName>
        <ecNumber evidence="1">2.7.11.1</ecNumber>
    </recommendedName>
</protein>
<gene>
    <name evidence="13" type="ORF">CAPTEDRAFT_157465</name>
</gene>
<dbReference type="EMBL" id="AMQN01014737">
    <property type="status" value="NOT_ANNOTATED_CDS"/>
    <property type="molecule type" value="Genomic_DNA"/>
</dbReference>
<evidence type="ECO:0000256" key="8">
    <source>
        <dbReference type="ARBA" id="ARBA00048679"/>
    </source>
</evidence>
<evidence type="ECO:0000256" key="1">
    <source>
        <dbReference type="ARBA" id="ARBA00012513"/>
    </source>
</evidence>
<dbReference type="InterPro" id="IPR048637">
    <property type="entry name" value="MELK_UBA"/>
</dbReference>
<feature type="region of interest" description="Disordered" evidence="11">
    <location>
        <begin position="363"/>
        <end position="459"/>
    </location>
</feature>
<dbReference type="OMA" id="HTQQRED"/>
<dbReference type="Pfam" id="PF00069">
    <property type="entry name" value="Pkinase"/>
    <property type="match status" value="1"/>
</dbReference>
<feature type="domain" description="Protein kinase" evidence="12">
    <location>
        <begin position="11"/>
        <end position="263"/>
    </location>
</feature>
<keyword evidence="2 10" id="KW-0723">Serine/threonine-protein kinase</keyword>
<evidence type="ECO:0000259" key="12">
    <source>
        <dbReference type="PROSITE" id="PS50011"/>
    </source>
</evidence>
<dbReference type="PANTHER" id="PTHR24346">
    <property type="entry name" value="MAP/MICROTUBULE AFFINITY-REGULATING KINASE"/>
    <property type="match status" value="1"/>
</dbReference>
<keyword evidence="4 9" id="KW-0547">Nucleotide-binding</keyword>
<dbReference type="HOGENOM" id="CLU_000288_63_0_1"/>
<evidence type="ECO:0000256" key="11">
    <source>
        <dbReference type="SAM" id="MobiDB-lite"/>
    </source>
</evidence>
<evidence type="ECO:0000256" key="2">
    <source>
        <dbReference type="ARBA" id="ARBA00022527"/>
    </source>
</evidence>
<keyword evidence="3" id="KW-0808">Transferase</keyword>
<accession>R7T8J5</accession>
<dbReference type="PANTHER" id="PTHR24346:SF30">
    <property type="entry name" value="MATERNAL EMBRYONIC LEUCINE ZIPPER KINASE"/>
    <property type="match status" value="1"/>
</dbReference>
<feature type="binding site" evidence="9">
    <location>
        <position position="40"/>
    </location>
    <ligand>
        <name>ATP</name>
        <dbReference type="ChEBI" id="CHEBI:30616"/>
    </ligand>
</feature>
<feature type="non-terminal residue" evidence="13">
    <location>
        <position position="459"/>
    </location>
</feature>
<dbReference type="InterPro" id="IPR017441">
    <property type="entry name" value="Protein_kinase_ATP_BS"/>
</dbReference>
<evidence type="ECO:0000313" key="14">
    <source>
        <dbReference type="EnsemblMetazoa" id="CapteP157465"/>
    </source>
</evidence>
<dbReference type="EnsemblMetazoa" id="CapteT157465">
    <property type="protein sequence ID" value="CapteP157465"/>
    <property type="gene ID" value="CapteG157465"/>
</dbReference>